<evidence type="ECO:0000256" key="1">
    <source>
        <dbReference type="SAM" id="SignalP"/>
    </source>
</evidence>
<dbReference type="RefSeq" id="WP_143879554.1">
    <property type="nucleotide sequence ID" value="NZ_BAABLZ010000001.1"/>
</dbReference>
<sequence>MRTSFAFLAATAAFASLFAMPAHAGFVNKTHTQNAATSCTLSIPSIDTKARPKATGFRNEGTTNVFVICGFDLDSTDPGYNNIELRLASFDGAAHTFNCTAMSRYADEQAGQYLTKSVTTAANGVAAPFTVDDTDPETYDLYPWGQSITCTLPPGVAILTLWSNHDDEDSVP</sequence>
<feature type="signal peptide" evidence="1">
    <location>
        <begin position="1"/>
        <end position="24"/>
    </location>
</feature>
<evidence type="ECO:0000313" key="3">
    <source>
        <dbReference type="Proteomes" id="UP000315891"/>
    </source>
</evidence>
<organism evidence="2 3">
    <name type="scientific">Pseudoluteimonas lycopersici</name>
    <dbReference type="NCBI Taxonomy" id="1324796"/>
    <lineage>
        <taxon>Bacteria</taxon>
        <taxon>Pseudomonadati</taxon>
        <taxon>Pseudomonadota</taxon>
        <taxon>Gammaproteobacteria</taxon>
        <taxon>Lysobacterales</taxon>
        <taxon>Lysobacteraceae</taxon>
        <taxon>Pseudoluteimonas</taxon>
    </lineage>
</organism>
<protein>
    <recommendedName>
        <fullName evidence="4">Spore coat protein U domain-containing protein</fullName>
    </recommendedName>
</protein>
<dbReference type="EMBL" id="CP041742">
    <property type="protein sequence ID" value="QDQ74043.1"/>
    <property type="molecule type" value="Genomic_DNA"/>
</dbReference>
<dbReference type="AlphaFoldDB" id="A0A516V6A0"/>
<feature type="chain" id="PRO_5021864809" description="Spore coat protein U domain-containing protein" evidence="1">
    <location>
        <begin position="25"/>
        <end position="172"/>
    </location>
</feature>
<evidence type="ECO:0000313" key="2">
    <source>
        <dbReference type="EMBL" id="QDQ74043.1"/>
    </source>
</evidence>
<reference evidence="2 3" key="1">
    <citation type="submission" date="2019-07" db="EMBL/GenBank/DDBJ databases">
        <title>Lysobacter weifangensis sp. nov., isolated from bensulfuron-methyl contaminated farmland soil.</title>
        <authorList>
            <person name="Zhao H."/>
        </authorList>
    </citation>
    <scope>NUCLEOTIDE SEQUENCE [LARGE SCALE GENOMIC DNA]</scope>
    <source>
        <strain evidence="2 3">CC-Bw-6</strain>
    </source>
</reference>
<name>A0A516V6A0_9GAMM</name>
<gene>
    <name evidence="2" type="ORF">FNZ56_09205</name>
</gene>
<keyword evidence="3" id="KW-1185">Reference proteome</keyword>
<dbReference type="OrthoDB" id="6063089at2"/>
<evidence type="ECO:0008006" key="4">
    <source>
        <dbReference type="Google" id="ProtNLM"/>
    </source>
</evidence>
<proteinExistence type="predicted"/>
<accession>A0A516V6A0</accession>
<dbReference type="Proteomes" id="UP000315891">
    <property type="component" value="Chromosome"/>
</dbReference>
<keyword evidence="1" id="KW-0732">Signal</keyword>